<organism evidence="1 2">
    <name type="scientific">Chitinophaga niastensis</name>
    <dbReference type="NCBI Taxonomy" id="536980"/>
    <lineage>
        <taxon>Bacteria</taxon>
        <taxon>Pseudomonadati</taxon>
        <taxon>Bacteroidota</taxon>
        <taxon>Chitinophagia</taxon>
        <taxon>Chitinophagales</taxon>
        <taxon>Chitinophagaceae</taxon>
        <taxon>Chitinophaga</taxon>
    </lineage>
</organism>
<dbReference type="AlphaFoldDB" id="A0A2P8HHE9"/>
<dbReference type="Proteomes" id="UP000240971">
    <property type="component" value="Unassembled WGS sequence"/>
</dbReference>
<accession>A0A2P8HHE9</accession>
<dbReference type="EMBL" id="PYAW01000004">
    <property type="protein sequence ID" value="PSL45664.1"/>
    <property type="molecule type" value="Genomic_DNA"/>
</dbReference>
<name>A0A2P8HHE9_CHINA</name>
<sequence>MKKQQLNFLQLDNVKLLTRSQLKDILGGAASGSGTGGCSGPGQFCNWMDSKCCTGLTCWSTNNPSNPDQGKCINLHP</sequence>
<reference evidence="1 2" key="1">
    <citation type="submission" date="2018-03" db="EMBL/GenBank/DDBJ databases">
        <title>Genomic Encyclopedia of Archaeal and Bacterial Type Strains, Phase II (KMG-II): from individual species to whole genera.</title>
        <authorList>
            <person name="Goeker M."/>
        </authorList>
    </citation>
    <scope>NUCLEOTIDE SEQUENCE [LARGE SCALE GENOMIC DNA]</scope>
    <source>
        <strain evidence="1 2">DSM 24859</strain>
    </source>
</reference>
<gene>
    <name evidence="1" type="ORF">CLV51_104371</name>
</gene>
<evidence type="ECO:0000313" key="1">
    <source>
        <dbReference type="EMBL" id="PSL45664.1"/>
    </source>
</evidence>
<evidence type="ECO:0000313" key="2">
    <source>
        <dbReference type="Proteomes" id="UP000240971"/>
    </source>
</evidence>
<comment type="caution">
    <text evidence="1">The sequence shown here is derived from an EMBL/GenBank/DDBJ whole genome shotgun (WGS) entry which is preliminary data.</text>
</comment>
<keyword evidence="2" id="KW-1185">Reference proteome</keyword>
<protein>
    <submittedName>
        <fullName evidence="1">Uncharacterized protein</fullName>
    </submittedName>
</protein>
<proteinExistence type="predicted"/>